<comment type="caution">
    <text evidence="1">The sequence shown here is derived from an EMBL/GenBank/DDBJ whole genome shotgun (WGS) entry which is preliminary data.</text>
</comment>
<sequence>MQATTRSRPLSTRLYEPGNVILWIEFLHGQKVQVMIWLHPWKSVDRELNWKANVASSRAYYWGVDPTTLTGMEEFEGLKDAGAIECVEEHCAIRMGGGLVVPMVQLIPIED</sequence>
<organism evidence="1 2">
    <name type="scientific">Monascus purpureus</name>
    <name type="common">Red mold</name>
    <name type="synonym">Monascus anka</name>
    <dbReference type="NCBI Taxonomy" id="5098"/>
    <lineage>
        <taxon>Eukaryota</taxon>
        <taxon>Fungi</taxon>
        <taxon>Dikarya</taxon>
        <taxon>Ascomycota</taxon>
        <taxon>Pezizomycotina</taxon>
        <taxon>Eurotiomycetes</taxon>
        <taxon>Eurotiomycetidae</taxon>
        <taxon>Eurotiales</taxon>
        <taxon>Aspergillaceae</taxon>
        <taxon>Monascus</taxon>
    </lineage>
</organism>
<proteinExistence type="predicted"/>
<gene>
    <name evidence="1" type="ORF">MPDQ_002871</name>
</gene>
<dbReference type="AlphaFoldDB" id="A0A507QLS1"/>
<dbReference type="Proteomes" id="UP000319663">
    <property type="component" value="Unassembled WGS sequence"/>
</dbReference>
<evidence type="ECO:0000313" key="2">
    <source>
        <dbReference type="Proteomes" id="UP000319663"/>
    </source>
</evidence>
<keyword evidence="2" id="KW-1185">Reference proteome</keyword>
<evidence type="ECO:0000313" key="1">
    <source>
        <dbReference type="EMBL" id="TQB68743.1"/>
    </source>
</evidence>
<protein>
    <submittedName>
        <fullName evidence="1">Uncharacterized protein</fullName>
    </submittedName>
</protein>
<reference evidence="1 2" key="1">
    <citation type="submission" date="2019-06" db="EMBL/GenBank/DDBJ databases">
        <title>Wine fermentation using esterase from Monascus purpureus.</title>
        <authorList>
            <person name="Geng C."/>
            <person name="Zhang Y."/>
        </authorList>
    </citation>
    <scope>NUCLEOTIDE SEQUENCE [LARGE SCALE GENOMIC DNA]</scope>
    <source>
        <strain evidence="1">HQ1</strain>
    </source>
</reference>
<name>A0A507QLS1_MONPU</name>
<dbReference type="STRING" id="5098.A0A507QLS1"/>
<dbReference type="EMBL" id="VIFY01000193">
    <property type="protein sequence ID" value="TQB68743.1"/>
    <property type="molecule type" value="Genomic_DNA"/>
</dbReference>
<accession>A0A507QLS1</accession>